<reference evidence="2 3" key="1">
    <citation type="submission" date="2019-01" db="EMBL/GenBank/DDBJ databases">
        <title>Draft genome sequences of the type strain Streptomyces sioyaensis DSM 40032 and its novel strain, TM32, a thermotolerant antibiotics-producing actinobacterium.</title>
        <authorList>
            <person name="Nakaew N."/>
            <person name="Lumyong S."/>
            <person name="Sloan W.T."/>
            <person name="Sungthong R."/>
        </authorList>
    </citation>
    <scope>NUCLEOTIDE SEQUENCE [LARGE SCALE GENOMIC DNA]</scope>
    <source>
        <strain evidence="2 3">DSM 40032</strain>
    </source>
</reference>
<dbReference type="EMBL" id="SDIF01000173">
    <property type="protein sequence ID" value="RXS58976.1"/>
    <property type="molecule type" value="Genomic_DNA"/>
</dbReference>
<dbReference type="AlphaFoldDB" id="A0A4Q1QRD1"/>
<keyword evidence="3" id="KW-1185">Reference proteome</keyword>
<sequence>MRLRHTAASAVSALALALALPASPAGASTGPFTYVYNDEGGTPHVSLLSDPPSRACLSLPEVTDPSALPAHSPKNYTSSVATVFTGPDCTGDSYTLRANGGRASELLKLRSVVFS</sequence>
<dbReference type="RefSeq" id="WP_129251094.1">
    <property type="nucleotide sequence ID" value="NZ_JABZEL010000009.1"/>
</dbReference>
<evidence type="ECO:0000313" key="2">
    <source>
        <dbReference type="EMBL" id="RXS58976.1"/>
    </source>
</evidence>
<protein>
    <submittedName>
        <fullName evidence="2">Uncharacterized protein</fullName>
    </submittedName>
</protein>
<proteinExistence type="predicted"/>
<accession>A0A4Q1QRD1</accession>
<dbReference type="GeneID" id="95782400"/>
<evidence type="ECO:0000256" key="1">
    <source>
        <dbReference type="SAM" id="SignalP"/>
    </source>
</evidence>
<evidence type="ECO:0000313" key="3">
    <source>
        <dbReference type="Proteomes" id="UP000289482"/>
    </source>
</evidence>
<organism evidence="2 3">
    <name type="scientific">Streptomyces sioyaensis</name>
    <dbReference type="NCBI Taxonomy" id="67364"/>
    <lineage>
        <taxon>Bacteria</taxon>
        <taxon>Bacillati</taxon>
        <taxon>Actinomycetota</taxon>
        <taxon>Actinomycetes</taxon>
        <taxon>Kitasatosporales</taxon>
        <taxon>Streptomycetaceae</taxon>
        <taxon>Streptomyces</taxon>
    </lineage>
</organism>
<dbReference type="Proteomes" id="UP000289482">
    <property type="component" value="Unassembled WGS sequence"/>
</dbReference>
<keyword evidence="1" id="KW-0732">Signal</keyword>
<feature type="signal peptide" evidence="1">
    <location>
        <begin position="1"/>
        <end position="27"/>
    </location>
</feature>
<gene>
    <name evidence="2" type="ORF">EST54_31395</name>
</gene>
<comment type="caution">
    <text evidence="2">The sequence shown here is derived from an EMBL/GenBank/DDBJ whole genome shotgun (WGS) entry which is preliminary data.</text>
</comment>
<name>A0A4Q1QRD1_9ACTN</name>
<feature type="chain" id="PRO_5020231974" evidence="1">
    <location>
        <begin position="28"/>
        <end position="115"/>
    </location>
</feature>